<dbReference type="CDD" id="cd02696">
    <property type="entry name" value="MurNAc-LAA"/>
    <property type="match status" value="1"/>
</dbReference>
<dbReference type="Proteomes" id="UP000199021">
    <property type="component" value="Unassembled WGS sequence"/>
</dbReference>
<dbReference type="SMART" id="SM00646">
    <property type="entry name" value="Ami_3"/>
    <property type="match status" value="1"/>
</dbReference>
<dbReference type="OrthoDB" id="9763643at2"/>
<name>A0A1H9ECM9_9BACT</name>
<dbReference type="Pfam" id="PF01520">
    <property type="entry name" value="Amidase_3"/>
    <property type="match status" value="1"/>
</dbReference>
<feature type="compositionally biased region" description="Basic and acidic residues" evidence="4">
    <location>
        <begin position="53"/>
        <end position="72"/>
    </location>
</feature>
<evidence type="ECO:0000256" key="2">
    <source>
        <dbReference type="ARBA" id="ARBA00011901"/>
    </source>
</evidence>
<dbReference type="EMBL" id="FOFB01000007">
    <property type="protein sequence ID" value="SEQ22728.1"/>
    <property type="molecule type" value="Genomic_DNA"/>
</dbReference>
<dbReference type="EC" id="3.5.1.28" evidence="2"/>
<dbReference type="SUPFAM" id="SSF53187">
    <property type="entry name" value="Zn-dependent exopeptidases"/>
    <property type="match status" value="1"/>
</dbReference>
<dbReference type="PANTHER" id="PTHR30404:SF0">
    <property type="entry name" value="N-ACETYLMURAMOYL-L-ALANINE AMIDASE AMIC"/>
    <property type="match status" value="1"/>
</dbReference>
<evidence type="ECO:0000256" key="1">
    <source>
        <dbReference type="ARBA" id="ARBA00001561"/>
    </source>
</evidence>
<dbReference type="AlphaFoldDB" id="A0A1H9ECM9"/>
<sequence>MQDFLQAIVDIIAVLFGDTPERPRTPKPLPPALPPASPPTPQADPDEPQDASEVSKGEDAVVISHEAEPPREEDGDEFDENPLPAPDDPVLPPIDPDSRPTGPVRPAPEYRARYLWCIDNGHGALTQGKRSPVLSDGRQLLEYEFNRDISARIFAQLDDIGVAYYNVIPEVQVGNFLTERVNRANSVSSALPKLFVSIHGNAGPADSLQDYTDDRVRGIETWYYHGSTRGRNMAAIFQRHLIEETGLVNRHLRSKVTGQFFVLRATRMPAILTENGFYNNRFELPLMLTDGFRQQIADAHVRAIMEIERDGI</sequence>
<dbReference type="InterPro" id="IPR050695">
    <property type="entry name" value="N-acetylmuramoyl_amidase_3"/>
</dbReference>
<dbReference type="GO" id="GO:0009253">
    <property type="term" value="P:peptidoglycan catabolic process"/>
    <property type="evidence" value="ECO:0007669"/>
    <property type="project" value="InterPro"/>
</dbReference>
<gene>
    <name evidence="6" type="ORF">SAMN05444359_1077</name>
</gene>
<dbReference type="GO" id="GO:0008745">
    <property type="term" value="F:N-acetylmuramoyl-L-alanine amidase activity"/>
    <property type="evidence" value="ECO:0007669"/>
    <property type="project" value="UniProtKB-EC"/>
</dbReference>
<evidence type="ECO:0000256" key="4">
    <source>
        <dbReference type="SAM" id="MobiDB-lite"/>
    </source>
</evidence>
<dbReference type="InParanoid" id="A0A1H9ECM9"/>
<reference evidence="7" key="1">
    <citation type="submission" date="2016-10" db="EMBL/GenBank/DDBJ databases">
        <authorList>
            <person name="Varghese N."/>
            <person name="Submissions S."/>
        </authorList>
    </citation>
    <scope>NUCLEOTIDE SEQUENCE [LARGE SCALE GENOMIC DNA]</scope>
    <source>
        <strain evidence="7">DSM 24740</strain>
    </source>
</reference>
<evidence type="ECO:0000313" key="6">
    <source>
        <dbReference type="EMBL" id="SEQ22728.1"/>
    </source>
</evidence>
<feature type="compositionally biased region" description="Pro residues" evidence="4">
    <location>
        <begin position="26"/>
        <end position="42"/>
    </location>
</feature>
<keyword evidence="7" id="KW-1185">Reference proteome</keyword>
<evidence type="ECO:0000259" key="5">
    <source>
        <dbReference type="SMART" id="SM00646"/>
    </source>
</evidence>
<dbReference type="STRING" id="478744.SAMN05444359_1077"/>
<dbReference type="RefSeq" id="WP_090167025.1">
    <property type="nucleotide sequence ID" value="NZ_FOFB01000007.1"/>
</dbReference>
<feature type="compositionally biased region" description="Pro residues" evidence="4">
    <location>
        <begin position="83"/>
        <end position="95"/>
    </location>
</feature>
<proteinExistence type="predicted"/>
<keyword evidence="3" id="KW-0378">Hydrolase</keyword>
<dbReference type="PANTHER" id="PTHR30404">
    <property type="entry name" value="N-ACETYLMURAMOYL-L-ALANINE AMIDASE"/>
    <property type="match status" value="1"/>
</dbReference>
<evidence type="ECO:0000313" key="7">
    <source>
        <dbReference type="Proteomes" id="UP000199021"/>
    </source>
</evidence>
<dbReference type="GO" id="GO:0030288">
    <property type="term" value="C:outer membrane-bounded periplasmic space"/>
    <property type="evidence" value="ECO:0007669"/>
    <property type="project" value="TreeGrafter"/>
</dbReference>
<feature type="domain" description="MurNAc-LAA" evidence="5">
    <location>
        <begin position="181"/>
        <end position="305"/>
    </location>
</feature>
<organism evidence="6 7">
    <name type="scientific">Neolewinella agarilytica</name>
    <dbReference type="NCBI Taxonomy" id="478744"/>
    <lineage>
        <taxon>Bacteria</taxon>
        <taxon>Pseudomonadati</taxon>
        <taxon>Bacteroidota</taxon>
        <taxon>Saprospiria</taxon>
        <taxon>Saprospirales</taxon>
        <taxon>Lewinellaceae</taxon>
        <taxon>Neolewinella</taxon>
    </lineage>
</organism>
<protein>
    <recommendedName>
        <fullName evidence="2">N-acetylmuramoyl-L-alanine amidase</fullName>
        <ecNumber evidence="2">3.5.1.28</ecNumber>
    </recommendedName>
</protein>
<feature type="region of interest" description="Disordered" evidence="4">
    <location>
        <begin position="17"/>
        <end position="106"/>
    </location>
</feature>
<accession>A0A1H9ECM9</accession>
<dbReference type="InterPro" id="IPR002508">
    <property type="entry name" value="MurNAc-LAA_cat"/>
</dbReference>
<comment type="catalytic activity">
    <reaction evidence="1">
        <text>Hydrolyzes the link between N-acetylmuramoyl residues and L-amino acid residues in certain cell-wall glycopeptides.</text>
        <dbReference type="EC" id="3.5.1.28"/>
    </reaction>
</comment>
<dbReference type="Gene3D" id="3.40.630.40">
    <property type="entry name" value="Zn-dependent exopeptidases"/>
    <property type="match status" value="1"/>
</dbReference>
<evidence type="ECO:0000256" key="3">
    <source>
        <dbReference type="ARBA" id="ARBA00022801"/>
    </source>
</evidence>